<proteinExistence type="predicted"/>
<feature type="compositionally biased region" description="Polar residues" evidence="6">
    <location>
        <begin position="50"/>
        <end position="60"/>
    </location>
</feature>
<evidence type="ECO:0000256" key="1">
    <source>
        <dbReference type="ARBA" id="ARBA00022491"/>
    </source>
</evidence>
<accession>A0ABQ9TI37</accession>
<dbReference type="EMBL" id="JASSZA010000022">
    <property type="protein sequence ID" value="KAK2084404.1"/>
    <property type="molecule type" value="Genomic_DNA"/>
</dbReference>
<evidence type="ECO:0000313" key="8">
    <source>
        <dbReference type="Proteomes" id="UP001266305"/>
    </source>
</evidence>
<evidence type="ECO:0000256" key="3">
    <source>
        <dbReference type="ARBA" id="ARBA00023015"/>
    </source>
</evidence>
<keyword evidence="3" id="KW-0805">Transcription regulation</keyword>
<keyword evidence="8" id="KW-1185">Reference proteome</keyword>
<dbReference type="CDD" id="cd12202">
    <property type="entry name" value="CASP8AP2"/>
    <property type="match status" value="1"/>
</dbReference>
<dbReference type="Pfam" id="PF21227">
    <property type="entry name" value="Myb_DNA-binding_7"/>
    <property type="match status" value="1"/>
</dbReference>
<evidence type="ECO:0000256" key="6">
    <source>
        <dbReference type="SAM" id="MobiDB-lite"/>
    </source>
</evidence>
<keyword evidence="1" id="KW-0678">Repressor</keyword>
<dbReference type="InterPro" id="IPR009057">
    <property type="entry name" value="Homeodomain-like_sf"/>
</dbReference>
<dbReference type="PANTHER" id="PTHR16088">
    <property type="entry name" value="YY1 ASSOCIATED PROTEIN-RELATED"/>
    <property type="match status" value="1"/>
</dbReference>
<evidence type="ECO:0000313" key="7">
    <source>
        <dbReference type="EMBL" id="KAK2084404.1"/>
    </source>
</evidence>
<sequence length="151" mass="16249">MSAVHESPSGIDTSETSPRAPWEGLAKDGGTQGKGPEGEQQPKATEATVCANNSKVSSTGEKVVLWTREADRVILTMCQEQGAQPQTFGIISQQLGNKTPAEVSHRFRELMQLFHTACEASSEDEDDATSTSNADQLSDHGDLLSEEELDE</sequence>
<gene>
    <name evidence="7" type="primary">GON4L_1</name>
    <name evidence="7" type="ORF">P7K49_037437</name>
</gene>
<feature type="region of interest" description="Disordered" evidence="6">
    <location>
        <begin position="118"/>
        <end position="151"/>
    </location>
</feature>
<comment type="caution">
    <text evidence="7">The sequence shown here is derived from an EMBL/GenBank/DDBJ whole genome shotgun (WGS) entry which is preliminary data.</text>
</comment>
<dbReference type="PANTHER" id="PTHR16088:SF3">
    <property type="entry name" value="GON-4-LIKE PROTEIN"/>
    <property type="match status" value="1"/>
</dbReference>
<evidence type="ECO:0000256" key="5">
    <source>
        <dbReference type="ARBA" id="ARBA00023242"/>
    </source>
</evidence>
<protein>
    <submittedName>
        <fullName evidence="7">GON-4-like protein</fullName>
    </submittedName>
</protein>
<keyword evidence="5" id="KW-0539">Nucleus</keyword>
<keyword evidence="2" id="KW-0597">Phosphoprotein</keyword>
<evidence type="ECO:0000256" key="4">
    <source>
        <dbReference type="ARBA" id="ARBA00023163"/>
    </source>
</evidence>
<dbReference type="Proteomes" id="UP001266305">
    <property type="component" value="Unassembled WGS sequence"/>
</dbReference>
<keyword evidence="4" id="KW-0804">Transcription</keyword>
<name>A0ABQ9TI37_SAGOE</name>
<feature type="region of interest" description="Disordered" evidence="6">
    <location>
        <begin position="1"/>
        <end position="60"/>
    </location>
</feature>
<organism evidence="7 8">
    <name type="scientific">Saguinus oedipus</name>
    <name type="common">Cotton-top tamarin</name>
    <name type="synonym">Oedipomidas oedipus</name>
    <dbReference type="NCBI Taxonomy" id="9490"/>
    <lineage>
        <taxon>Eukaryota</taxon>
        <taxon>Metazoa</taxon>
        <taxon>Chordata</taxon>
        <taxon>Craniata</taxon>
        <taxon>Vertebrata</taxon>
        <taxon>Euteleostomi</taxon>
        <taxon>Mammalia</taxon>
        <taxon>Eutheria</taxon>
        <taxon>Euarchontoglires</taxon>
        <taxon>Primates</taxon>
        <taxon>Haplorrhini</taxon>
        <taxon>Platyrrhini</taxon>
        <taxon>Cebidae</taxon>
        <taxon>Callitrichinae</taxon>
        <taxon>Saguinus</taxon>
    </lineage>
</organism>
<dbReference type="Gene3D" id="1.10.10.60">
    <property type="entry name" value="Homeodomain-like"/>
    <property type="match status" value="1"/>
</dbReference>
<evidence type="ECO:0000256" key="2">
    <source>
        <dbReference type="ARBA" id="ARBA00022553"/>
    </source>
</evidence>
<reference evidence="7 8" key="1">
    <citation type="submission" date="2023-05" db="EMBL/GenBank/DDBJ databases">
        <title>B98-5 Cell Line De Novo Hybrid Assembly: An Optical Mapping Approach.</title>
        <authorList>
            <person name="Kananen K."/>
            <person name="Auerbach J.A."/>
            <person name="Kautto E."/>
            <person name="Blachly J.S."/>
        </authorList>
    </citation>
    <scope>NUCLEOTIDE SEQUENCE [LARGE SCALE GENOMIC DNA]</scope>
    <source>
        <strain evidence="7">B95-8</strain>
        <tissue evidence="7">Cell line</tissue>
    </source>
</reference>
<dbReference type="SUPFAM" id="SSF46689">
    <property type="entry name" value="Homeodomain-like"/>
    <property type="match status" value="1"/>
</dbReference>
<dbReference type="InterPro" id="IPR049257">
    <property type="entry name" value="Gon4l/CASP8AP2_myb-like"/>
</dbReference>
<dbReference type="InterPro" id="IPR052435">
    <property type="entry name" value="YY1-Transcr_Regul"/>
</dbReference>